<evidence type="ECO:0000313" key="2">
    <source>
        <dbReference type="Proteomes" id="UP000054324"/>
    </source>
</evidence>
<keyword evidence="2" id="KW-1185">Reference proteome</keyword>
<proteinExistence type="predicted"/>
<reference evidence="1 2" key="1">
    <citation type="submission" date="2013-11" db="EMBL/GenBank/DDBJ databases">
        <title>Opisthorchis viverrini - life in the bile duct.</title>
        <authorList>
            <person name="Young N.D."/>
            <person name="Nagarajan N."/>
            <person name="Lin S.J."/>
            <person name="Korhonen P.K."/>
            <person name="Jex A.R."/>
            <person name="Hall R.S."/>
            <person name="Safavi-Hemami H."/>
            <person name="Kaewkong W."/>
            <person name="Bertrand D."/>
            <person name="Gao S."/>
            <person name="Seet Q."/>
            <person name="Wongkham S."/>
            <person name="Teh B.T."/>
            <person name="Wongkham C."/>
            <person name="Intapan P.M."/>
            <person name="Maleewong W."/>
            <person name="Yang X."/>
            <person name="Hu M."/>
            <person name="Wang Z."/>
            <person name="Hofmann A."/>
            <person name="Sternberg P.W."/>
            <person name="Tan P."/>
            <person name="Wang J."/>
            <person name="Gasser R.B."/>
        </authorList>
    </citation>
    <scope>NUCLEOTIDE SEQUENCE [LARGE SCALE GENOMIC DNA]</scope>
</reference>
<evidence type="ECO:0000313" key="1">
    <source>
        <dbReference type="EMBL" id="KER18106.1"/>
    </source>
</evidence>
<dbReference type="EMBL" id="KL611028">
    <property type="protein sequence ID" value="KER18106.1"/>
    <property type="molecule type" value="Genomic_DNA"/>
</dbReference>
<dbReference type="GeneID" id="20326543"/>
<name>A0A074YTI5_OPIVI</name>
<gene>
    <name evidence="1" type="ORF">T265_12375</name>
</gene>
<protein>
    <submittedName>
        <fullName evidence="1">Uncharacterized protein</fullName>
    </submittedName>
</protein>
<dbReference type="Proteomes" id="UP000054324">
    <property type="component" value="Unassembled WGS sequence"/>
</dbReference>
<dbReference type="KEGG" id="ovi:T265_12375"/>
<dbReference type="RefSeq" id="XP_009178147.1">
    <property type="nucleotide sequence ID" value="XM_009179883.1"/>
</dbReference>
<dbReference type="AlphaFoldDB" id="A0A074YTI5"/>
<dbReference type="CTD" id="20326543"/>
<accession>A0A074YTI5</accession>
<sequence length="71" mass="8303">MNSNHVYQIEWNVTSDYRPKLHISHPTGPEAPESMHRILNDEVCILVRQPPWNLSGFTDNPKDNQHQTLVR</sequence>
<organism evidence="1 2">
    <name type="scientific">Opisthorchis viverrini</name>
    <name type="common">Southeast Asian liver fluke</name>
    <dbReference type="NCBI Taxonomy" id="6198"/>
    <lineage>
        <taxon>Eukaryota</taxon>
        <taxon>Metazoa</taxon>
        <taxon>Spiralia</taxon>
        <taxon>Lophotrochozoa</taxon>
        <taxon>Platyhelminthes</taxon>
        <taxon>Trematoda</taxon>
        <taxon>Digenea</taxon>
        <taxon>Opisthorchiida</taxon>
        <taxon>Opisthorchiata</taxon>
        <taxon>Opisthorchiidae</taxon>
        <taxon>Opisthorchis</taxon>
    </lineage>
</organism>